<dbReference type="GO" id="GO:0008408">
    <property type="term" value="F:3'-5' exonuclease activity"/>
    <property type="evidence" value="ECO:0007669"/>
    <property type="project" value="UniProtKB-UniRule"/>
</dbReference>
<dbReference type="KEGG" id="dsl:Dacsa_0972"/>
<dbReference type="GO" id="GO:0006302">
    <property type="term" value="P:double-strand break repair"/>
    <property type="evidence" value="ECO:0007669"/>
    <property type="project" value="TreeGrafter"/>
</dbReference>
<evidence type="ECO:0000256" key="3">
    <source>
        <dbReference type="ARBA" id="ARBA00020311"/>
    </source>
</evidence>
<evidence type="ECO:0000256" key="16">
    <source>
        <dbReference type="RuleBase" id="RU004460"/>
    </source>
</evidence>
<dbReference type="InterPro" id="IPR012337">
    <property type="entry name" value="RNaseH-like_sf"/>
</dbReference>
<dbReference type="SUPFAM" id="SSF47807">
    <property type="entry name" value="5' to 3' exonuclease, C-terminal subdomain"/>
    <property type="match status" value="1"/>
</dbReference>
<evidence type="ECO:0000256" key="11">
    <source>
        <dbReference type="ARBA" id="ARBA00022932"/>
    </source>
</evidence>
<dbReference type="InterPro" id="IPR002421">
    <property type="entry name" value="5-3_exonuclease"/>
</dbReference>
<evidence type="ECO:0000259" key="17">
    <source>
        <dbReference type="SMART" id="SM00474"/>
    </source>
</evidence>
<dbReference type="GO" id="GO:0003887">
    <property type="term" value="F:DNA-directed DNA polymerase activity"/>
    <property type="evidence" value="ECO:0007669"/>
    <property type="project" value="UniProtKB-UniRule"/>
</dbReference>
<dbReference type="AlphaFoldDB" id="K9YTN8"/>
<dbReference type="CDD" id="cd09898">
    <property type="entry name" value="H3TH_53EXO"/>
    <property type="match status" value="1"/>
</dbReference>
<dbReference type="InterPro" id="IPR002298">
    <property type="entry name" value="DNA_polymerase_A"/>
</dbReference>
<dbReference type="SMART" id="SM00279">
    <property type="entry name" value="HhH2"/>
    <property type="match status" value="1"/>
</dbReference>
<evidence type="ECO:0000256" key="7">
    <source>
        <dbReference type="ARBA" id="ARBA00022722"/>
    </source>
</evidence>
<dbReference type="CDD" id="cd08637">
    <property type="entry name" value="DNA_pol_A_pol_I_C"/>
    <property type="match status" value="1"/>
</dbReference>
<dbReference type="STRING" id="13035.Dacsa_0972"/>
<dbReference type="Pfam" id="PF01612">
    <property type="entry name" value="DNA_pol_A_exo1"/>
    <property type="match status" value="1"/>
</dbReference>
<evidence type="ECO:0000256" key="5">
    <source>
        <dbReference type="ARBA" id="ARBA00022695"/>
    </source>
</evidence>
<keyword evidence="9 16" id="KW-0378">Hydrolase</keyword>
<dbReference type="NCBIfam" id="NF004397">
    <property type="entry name" value="PRK05755.1"/>
    <property type="match status" value="1"/>
</dbReference>
<feature type="domain" description="DNA-directed DNA polymerase family A palm" evidence="19">
    <location>
        <begin position="718"/>
        <end position="938"/>
    </location>
</feature>
<dbReference type="Gene3D" id="3.30.420.10">
    <property type="entry name" value="Ribonuclease H-like superfamily/Ribonuclease H"/>
    <property type="match status" value="1"/>
</dbReference>
<dbReference type="FunFam" id="1.20.1060.10:FF:000001">
    <property type="entry name" value="DNA polymerase I"/>
    <property type="match status" value="1"/>
</dbReference>
<dbReference type="GO" id="GO:0006261">
    <property type="term" value="P:DNA-templated DNA replication"/>
    <property type="evidence" value="ECO:0007669"/>
    <property type="project" value="UniProtKB-UniRule"/>
</dbReference>
<evidence type="ECO:0000313" key="21">
    <source>
        <dbReference type="Proteomes" id="UP000010482"/>
    </source>
</evidence>
<dbReference type="GO" id="GO:0008409">
    <property type="term" value="F:5'-3' exonuclease activity"/>
    <property type="evidence" value="ECO:0007669"/>
    <property type="project" value="UniProtKB-UniRule"/>
</dbReference>
<dbReference type="SUPFAM" id="SSF56672">
    <property type="entry name" value="DNA/RNA polymerases"/>
    <property type="match status" value="1"/>
</dbReference>
<gene>
    <name evidence="16" type="primary">polA</name>
    <name evidence="20" type="ORF">Dacsa_0972</name>
</gene>
<dbReference type="Gene3D" id="3.30.70.370">
    <property type="match status" value="1"/>
</dbReference>
<evidence type="ECO:0000256" key="10">
    <source>
        <dbReference type="ARBA" id="ARBA00022839"/>
    </source>
</evidence>
<evidence type="ECO:0000259" key="18">
    <source>
        <dbReference type="SMART" id="SM00475"/>
    </source>
</evidence>
<dbReference type="eggNOG" id="COG0258">
    <property type="taxonomic scope" value="Bacteria"/>
</dbReference>
<dbReference type="Gene3D" id="1.20.1060.10">
    <property type="entry name" value="Taq DNA Polymerase, Chain T, domain 4"/>
    <property type="match status" value="1"/>
</dbReference>
<dbReference type="InterPro" id="IPR043502">
    <property type="entry name" value="DNA/RNA_pol_sf"/>
</dbReference>
<dbReference type="PANTHER" id="PTHR10133:SF27">
    <property type="entry name" value="DNA POLYMERASE NU"/>
    <property type="match status" value="1"/>
</dbReference>
<dbReference type="PRINTS" id="PR00868">
    <property type="entry name" value="DNAPOLI"/>
</dbReference>
<evidence type="ECO:0000256" key="12">
    <source>
        <dbReference type="ARBA" id="ARBA00023125"/>
    </source>
</evidence>
<dbReference type="InterPro" id="IPR029060">
    <property type="entry name" value="PIN-like_dom_sf"/>
</dbReference>
<evidence type="ECO:0000256" key="6">
    <source>
        <dbReference type="ARBA" id="ARBA00022705"/>
    </source>
</evidence>
<feature type="domain" description="5'-3' exonuclease" evidence="18">
    <location>
        <begin position="26"/>
        <end position="296"/>
    </location>
</feature>
<comment type="function">
    <text evidence="16">In addition to polymerase activity, this DNA polymerase exhibits 3'-5' and 5'-3' exonuclease activity.</text>
</comment>
<evidence type="ECO:0000256" key="13">
    <source>
        <dbReference type="ARBA" id="ARBA00023204"/>
    </source>
</evidence>
<keyword evidence="6 16" id="KW-0235">DNA replication</keyword>
<keyword evidence="21" id="KW-1185">Reference proteome</keyword>
<dbReference type="SUPFAM" id="SSF88723">
    <property type="entry name" value="PIN domain-like"/>
    <property type="match status" value="1"/>
</dbReference>
<protein>
    <recommendedName>
        <fullName evidence="3 15">DNA polymerase I</fullName>
        <ecNumber evidence="2 15">2.7.7.7</ecNumber>
    </recommendedName>
</protein>
<dbReference type="EMBL" id="CP003944">
    <property type="protein sequence ID" value="AFZ49700.1"/>
    <property type="molecule type" value="Genomic_DNA"/>
</dbReference>
<keyword evidence="7" id="KW-0540">Nuclease</keyword>
<evidence type="ECO:0000313" key="20">
    <source>
        <dbReference type="EMBL" id="AFZ49700.1"/>
    </source>
</evidence>
<dbReference type="InterPro" id="IPR008918">
    <property type="entry name" value="HhH2"/>
</dbReference>
<keyword evidence="5 16" id="KW-0548">Nucleotidyltransferase</keyword>
<dbReference type="eggNOG" id="COG0749">
    <property type="taxonomic scope" value="Bacteria"/>
</dbReference>
<keyword evidence="12 16" id="KW-0238">DNA-binding</keyword>
<dbReference type="OrthoDB" id="9806424at2"/>
<keyword evidence="4 16" id="KW-0808">Transferase</keyword>
<dbReference type="PATRIC" id="fig|13035.3.peg.1091"/>
<dbReference type="SUPFAM" id="SSF53098">
    <property type="entry name" value="Ribonuclease H-like"/>
    <property type="match status" value="1"/>
</dbReference>
<dbReference type="Proteomes" id="UP000010482">
    <property type="component" value="Chromosome"/>
</dbReference>
<keyword evidence="13 16" id="KW-0234">DNA repair</keyword>
<evidence type="ECO:0000256" key="9">
    <source>
        <dbReference type="ARBA" id="ARBA00022801"/>
    </source>
</evidence>
<dbReference type="RefSeq" id="WP_015228710.1">
    <property type="nucleotide sequence ID" value="NC_019780.1"/>
</dbReference>
<dbReference type="Pfam" id="PF01367">
    <property type="entry name" value="5_3_exonuc"/>
    <property type="match status" value="1"/>
</dbReference>
<evidence type="ECO:0000256" key="1">
    <source>
        <dbReference type="ARBA" id="ARBA00007705"/>
    </source>
</evidence>
<keyword evidence="11 16" id="KW-0239">DNA-directed DNA polymerase</keyword>
<evidence type="ECO:0000256" key="2">
    <source>
        <dbReference type="ARBA" id="ARBA00012417"/>
    </source>
</evidence>
<dbReference type="InterPro" id="IPR018320">
    <property type="entry name" value="DNA_polymerase_1"/>
</dbReference>
<feature type="domain" description="3'-5' exonuclease" evidence="17">
    <location>
        <begin position="360"/>
        <end position="548"/>
    </location>
</feature>
<comment type="similarity">
    <text evidence="1 16">Belongs to the DNA polymerase type-A family.</text>
</comment>
<dbReference type="HOGENOM" id="CLU_004675_0_0_3"/>
<evidence type="ECO:0000256" key="4">
    <source>
        <dbReference type="ARBA" id="ARBA00022679"/>
    </source>
</evidence>
<dbReference type="Pfam" id="PF02739">
    <property type="entry name" value="5_3_exonuc_N"/>
    <property type="match status" value="1"/>
</dbReference>
<comment type="catalytic activity">
    <reaction evidence="14 16">
        <text>DNA(n) + a 2'-deoxyribonucleoside 5'-triphosphate = DNA(n+1) + diphosphate</text>
        <dbReference type="Rhea" id="RHEA:22508"/>
        <dbReference type="Rhea" id="RHEA-COMP:17339"/>
        <dbReference type="Rhea" id="RHEA-COMP:17340"/>
        <dbReference type="ChEBI" id="CHEBI:33019"/>
        <dbReference type="ChEBI" id="CHEBI:61560"/>
        <dbReference type="ChEBI" id="CHEBI:173112"/>
        <dbReference type="EC" id="2.7.7.7"/>
    </reaction>
</comment>
<dbReference type="GO" id="GO:0003677">
    <property type="term" value="F:DNA binding"/>
    <property type="evidence" value="ECO:0007669"/>
    <property type="project" value="UniProtKB-UniRule"/>
</dbReference>
<dbReference type="SMART" id="SM00474">
    <property type="entry name" value="35EXOc"/>
    <property type="match status" value="1"/>
</dbReference>
<keyword evidence="8 16" id="KW-0227">DNA damage</keyword>
<dbReference type="SMART" id="SM00482">
    <property type="entry name" value="POLAc"/>
    <property type="match status" value="1"/>
</dbReference>
<dbReference type="FunFam" id="1.10.150.20:FF:000003">
    <property type="entry name" value="DNA polymerase I"/>
    <property type="match status" value="1"/>
</dbReference>
<organism evidence="20 21">
    <name type="scientific">Dactylococcopsis salina (strain PCC 8305)</name>
    <name type="common">Myxobactron salinum</name>
    <dbReference type="NCBI Taxonomy" id="13035"/>
    <lineage>
        <taxon>Bacteria</taxon>
        <taxon>Bacillati</taxon>
        <taxon>Cyanobacteriota</taxon>
        <taxon>Cyanophyceae</taxon>
        <taxon>Nodosilineales</taxon>
        <taxon>Cymatolegaceae</taxon>
        <taxon>Dactylococcopsis</taxon>
    </lineage>
</organism>
<dbReference type="InterPro" id="IPR002562">
    <property type="entry name" value="3'-5'_exonuclease_dom"/>
</dbReference>
<dbReference type="PANTHER" id="PTHR10133">
    <property type="entry name" value="DNA POLYMERASE I"/>
    <property type="match status" value="1"/>
</dbReference>
<dbReference type="EC" id="2.7.7.7" evidence="2 15"/>
<dbReference type="InterPro" id="IPR001098">
    <property type="entry name" value="DNA-dir_DNA_pol_A_palm_dom"/>
</dbReference>
<dbReference type="CDD" id="cd06139">
    <property type="entry name" value="DNA_polA_I_Ecoli_like_exo"/>
    <property type="match status" value="1"/>
</dbReference>
<dbReference type="SMART" id="SM00475">
    <property type="entry name" value="53EXOc"/>
    <property type="match status" value="1"/>
</dbReference>
<evidence type="ECO:0000259" key="19">
    <source>
        <dbReference type="SMART" id="SM00482"/>
    </source>
</evidence>
<dbReference type="Gene3D" id="1.10.150.20">
    <property type="entry name" value="5' to 3' exonuclease, C-terminal subdomain"/>
    <property type="match status" value="2"/>
</dbReference>
<accession>K9YTN8</accession>
<dbReference type="CDD" id="cd09859">
    <property type="entry name" value="PIN_53EXO"/>
    <property type="match status" value="1"/>
</dbReference>
<dbReference type="InterPro" id="IPR036279">
    <property type="entry name" value="5-3_exonuclease_C_sf"/>
</dbReference>
<dbReference type="Gene3D" id="3.40.50.1010">
    <property type="entry name" value="5'-nuclease"/>
    <property type="match status" value="1"/>
</dbReference>
<evidence type="ECO:0000256" key="8">
    <source>
        <dbReference type="ARBA" id="ARBA00022763"/>
    </source>
</evidence>
<dbReference type="InterPro" id="IPR036397">
    <property type="entry name" value="RNaseH_sf"/>
</dbReference>
<dbReference type="InterPro" id="IPR020045">
    <property type="entry name" value="DNA_polI_H3TH"/>
</dbReference>
<keyword evidence="10 16" id="KW-0269">Exonuclease</keyword>
<dbReference type="Pfam" id="PF00476">
    <property type="entry name" value="DNA_pol_A"/>
    <property type="match status" value="1"/>
</dbReference>
<sequence>MTCEASVVTVTNQQQNNNQLSILNDSPVLLLVDGHSLAFRAYYAFAKGRDGGLKTSDGTPTSICFGFLKSLLLVLEAEKPQACAIAFDLGLPTFRHEADETYKADRAETPDDFIPDLANLQEILAALNLQVITAAGYEADDVLGTLARQGKAQGYLTKIITGDRDLFQLINETDKISVLYLDKSVLKGSKTIEEYHSQDVEATLGIAPKQVIDYKALCGDKSDNIPGVHGIGEKTAVKLLKEYETLDNIYQNIDTIKGAIQTKLKNGKENAEHSRYLATIKDDVPLPITINDLKLKGINVAKLKPLLSQLELNKFSQQIDYFKEQLGGEIIPDKKDESLWFFSLEDTQQQPNKNLTTVEPQIIDTSEKLDQLVETLKQHQDASFPVSWDTETTGLKPRNADLVGIGCCWGNDVKETAYIPVKHTQETSLDQDKIIAALSPILESDDYPKTLQNAKFDRLMFRHFGINLKGVVFDTMLASYVLHPERTHNLSDLTTRYLPDLSTQSYQDLDITKGKTIADLDIQTVAEYCGMDAYVTYRLSQLLAAELKAIPKLDQLFREIEIPLEPVLAEMEYWGIKIDTEYLNHLSQEIGSKLEAIETKAYELAGEAFNLNSPKQLSKILFEKLDLNKKKSRKTKTGYSTNHAILEKLQGDHPIIDFILEHRTLSKLKSTYVDALPDLVNNKTQRIYTDFNQAVTTTGRLSSSNPNLQNIPIRTDFSRQIRRAFLPEEDWLLVSADYSQIELRILTHFSQEPILLDAYQTGKDVHRVTAKLLFEKEEVTTEQRRLGKTINFGVIYGMGSQRFAREVAMTNQEGDAFIKKYRSRYPLVFEYLETQKKNAITKGYVETLLGRRRYFYFTGSALDRFKGSDPNTVDLASIKLGKDESETLRAAANAPIQGSSADIIKIAMVKLNELLAPYKSRLLLQVHDELVFEIPPQEWEELRPKIKETMENAVALSVPLEVEIKVGKNWMEAK</sequence>
<evidence type="ECO:0000256" key="14">
    <source>
        <dbReference type="ARBA" id="ARBA00049244"/>
    </source>
</evidence>
<dbReference type="NCBIfam" id="TIGR00593">
    <property type="entry name" value="pola"/>
    <property type="match status" value="1"/>
</dbReference>
<dbReference type="InterPro" id="IPR020046">
    <property type="entry name" value="5-3_exonucl_a-hlix_arch_N"/>
</dbReference>
<proteinExistence type="inferred from homology"/>
<evidence type="ECO:0000256" key="15">
    <source>
        <dbReference type="NCBIfam" id="TIGR00593"/>
    </source>
</evidence>
<reference evidence="20" key="1">
    <citation type="submission" date="2012-04" db="EMBL/GenBank/DDBJ databases">
        <title>Finished genome of Dactylococcopsis salina PCC 8305.</title>
        <authorList>
            <consortium name="US DOE Joint Genome Institute"/>
            <person name="Gugger M."/>
            <person name="Coursin T."/>
            <person name="Rippka R."/>
            <person name="Tandeau De Marsac N."/>
            <person name="Huntemann M."/>
            <person name="Wei C.-L."/>
            <person name="Han J."/>
            <person name="Detter J.C."/>
            <person name="Han C."/>
            <person name="Tapia R."/>
            <person name="Daligault H."/>
            <person name="Chen A."/>
            <person name="Krypides N."/>
            <person name="Mavromatis K."/>
            <person name="Markowitz V."/>
            <person name="Szeto E."/>
            <person name="Ivanova N."/>
            <person name="Ovchinnikova G."/>
            <person name="Pagani I."/>
            <person name="Pati A."/>
            <person name="Goodwin L."/>
            <person name="Peters L."/>
            <person name="Pitluck S."/>
            <person name="Woyke T."/>
            <person name="Kerfeld C."/>
        </authorList>
    </citation>
    <scope>NUCLEOTIDE SEQUENCE [LARGE SCALE GENOMIC DNA]</scope>
    <source>
        <strain evidence="20">PCC 8305</strain>
    </source>
</reference>
<name>K9YTN8_DACS8</name>